<evidence type="ECO:0000256" key="5">
    <source>
        <dbReference type="RuleBase" id="RU000687"/>
    </source>
</evidence>
<feature type="signal peptide" evidence="5">
    <location>
        <begin position="1"/>
        <end position="17"/>
    </location>
</feature>
<comment type="subcellular location">
    <subcellularLocation>
        <location evidence="1">Membrane</location>
        <topology evidence="1">Multi-pass membrane protein</topology>
    </subcellularLocation>
</comment>
<dbReference type="PROSITE" id="PS00236">
    <property type="entry name" value="NEUROTR_ION_CHANNEL"/>
    <property type="match status" value="1"/>
</dbReference>
<evidence type="ECO:0000256" key="3">
    <source>
        <dbReference type="ARBA" id="ARBA00022989"/>
    </source>
</evidence>
<dbReference type="GO" id="GO:0005230">
    <property type="term" value="F:extracellular ligand-gated monoatomic ion channel activity"/>
    <property type="evidence" value="ECO:0007669"/>
    <property type="project" value="InterPro"/>
</dbReference>
<dbReference type="Proteomes" id="UP000549394">
    <property type="component" value="Unassembled WGS sequence"/>
</dbReference>
<dbReference type="SUPFAM" id="SSF90112">
    <property type="entry name" value="Neurotransmitter-gated ion-channel transmembrane pore"/>
    <property type="match status" value="1"/>
</dbReference>
<comment type="similarity">
    <text evidence="5">Belongs to the ligand-gated ion channel (TC 1.A.9) family.</text>
</comment>
<dbReference type="PANTHER" id="PTHR18945">
    <property type="entry name" value="NEUROTRANSMITTER GATED ION CHANNEL"/>
    <property type="match status" value="1"/>
</dbReference>
<name>A0A7I8W9Q6_9ANNE</name>
<dbReference type="InterPro" id="IPR006029">
    <property type="entry name" value="Neurotrans-gated_channel_TM"/>
</dbReference>
<dbReference type="InterPro" id="IPR038050">
    <property type="entry name" value="Neuro_actylchol_rec"/>
</dbReference>
<dbReference type="InterPro" id="IPR036734">
    <property type="entry name" value="Neur_chan_lig-bd_sf"/>
</dbReference>
<organism evidence="8 9">
    <name type="scientific">Dimorphilus gyrociliatus</name>
    <dbReference type="NCBI Taxonomy" id="2664684"/>
    <lineage>
        <taxon>Eukaryota</taxon>
        <taxon>Metazoa</taxon>
        <taxon>Spiralia</taxon>
        <taxon>Lophotrochozoa</taxon>
        <taxon>Annelida</taxon>
        <taxon>Polychaeta</taxon>
        <taxon>Polychaeta incertae sedis</taxon>
        <taxon>Dinophilidae</taxon>
        <taxon>Dimorphilus</taxon>
    </lineage>
</organism>
<dbReference type="InterPro" id="IPR036719">
    <property type="entry name" value="Neuro-gated_channel_TM_sf"/>
</dbReference>
<proteinExistence type="inferred from homology"/>
<keyword evidence="4 5" id="KW-0472">Membrane</keyword>
<dbReference type="GO" id="GO:0004888">
    <property type="term" value="F:transmembrane signaling receptor activity"/>
    <property type="evidence" value="ECO:0007669"/>
    <property type="project" value="InterPro"/>
</dbReference>
<dbReference type="FunFam" id="2.70.170.10:FF:000028">
    <property type="entry name" value="AcetylCholine Receptor"/>
    <property type="match status" value="1"/>
</dbReference>
<feature type="transmembrane region" description="Helical" evidence="5">
    <location>
        <begin position="380"/>
        <end position="403"/>
    </location>
</feature>
<keyword evidence="3 5" id="KW-1133">Transmembrane helix</keyword>
<feature type="domain" description="Neurotransmitter-gated ion-channel ligand-binding" evidence="6">
    <location>
        <begin position="28"/>
        <end position="232"/>
    </location>
</feature>
<dbReference type="OrthoDB" id="5975154at2759"/>
<dbReference type="PRINTS" id="PR00252">
    <property type="entry name" value="NRIONCHANNEL"/>
</dbReference>
<dbReference type="SUPFAM" id="SSF63712">
    <property type="entry name" value="Nicotinic receptor ligand binding domain-like"/>
    <property type="match status" value="1"/>
</dbReference>
<comment type="caution">
    <text evidence="8">The sequence shown here is derived from an EMBL/GenBank/DDBJ whole genome shotgun (WGS) entry which is preliminary data.</text>
</comment>
<dbReference type="InterPro" id="IPR006201">
    <property type="entry name" value="Neur_channel"/>
</dbReference>
<feature type="domain" description="Neurotransmitter-gated ion-channel transmembrane" evidence="7">
    <location>
        <begin position="241"/>
        <end position="354"/>
    </location>
</feature>
<reference evidence="8 9" key="1">
    <citation type="submission" date="2020-08" db="EMBL/GenBank/DDBJ databases">
        <authorList>
            <person name="Hejnol A."/>
        </authorList>
    </citation>
    <scope>NUCLEOTIDE SEQUENCE [LARGE SCALE GENOMIC DNA]</scope>
</reference>
<feature type="transmembrane region" description="Helical" evidence="5">
    <location>
        <begin position="234"/>
        <end position="255"/>
    </location>
</feature>
<dbReference type="InterPro" id="IPR018000">
    <property type="entry name" value="Neurotransmitter_ion_chnl_CS"/>
</dbReference>
<feature type="chain" id="PRO_5029944094" evidence="5">
    <location>
        <begin position="18"/>
        <end position="406"/>
    </location>
</feature>
<dbReference type="EMBL" id="CAJFCJ010000023">
    <property type="protein sequence ID" value="CAD5124841.1"/>
    <property type="molecule type" value="Genomic_DNA"/>
</dbReference>
<feature type="transmembrane region" description="Helical" evidence="5">
    <location>
        <begin position="267"/>
        <end position="286"/>
    </location>
</feature>
<dbReference type="InterPro" id="IPR006202">
    <property type="entry name" value="Neur_chan_lig-bd"/>
</dbReference>
<evidence type="ECO:0000259" key="7">
    <source>
        <dbReference type="Pfam" id="PF02932"/>
    </source>
</evidence>
<protein>
    <submittedName>
        <fullName evidence="8">DgyrCDS13097</fullName>
    </submittedName>
</protein>
<sequence length="406" mass="45810">MLAILFLAIHLITHLTGQMGVQSKPNEATLMKHLFREYDRRARPKKDPLAPVNLAVRVIVNQILLVDEKKQIIETYVSYNMTWKDDFLTWSPANFSNLKRLVVPTNNLWVPKLIVINAGKDVSTNTNDDGFAAEVYSNGEVKLILATTAYTTCIFDLTLFPFDKQKCELKLGIFGHFCSEVNMSKYDNELKFLWYTPHTEWAVEGSSLKEMAYKDGEGSYCTLDGTIFIRRKSLYLVNNVLIPCVLISFISLASFGVPPESGEKISLSMTTLLSYSVFLLVLSEMLPRNSDTGPILTYYIISVMAITAISLLCSVLVVRLHYGTSKPPKWIRLLVLNYIAKLCCQTTKKVSPSAKVNESMGESGQFEETWLKIGRTLDRFFAIIFFMIIMIVSLTLLVVIPAMNST</sequence>
<keyword evidence="5" id="KW-0407">Ion channel</keyword>
<keyword evidence="2 5" id="KW-0812">Transmembrane</keyword>
<keyword evidence="5" id="KW-0813">Transport</keyword>
<evidence type="ECO:0000259" key="6">
    <source>
        <dbReference type="Pfam" id="PF02931"/>
    </source>
</evidence>
<evidence type="ECO:0000313" key="8">
    <source>
        <dbReference type="EMBL" id="CAD5124841.1"/>
    </source>
</evidence>
<dbReference type="Gene3D" id="1.20.58.390">
    <property type="entry name" value="Neurotransmitter-gated ion-channel transmembrane domain"/>
    <property type="match status" value="1"/>
</dbReference>
<gene>
    <name evidence="8" type="ORF">DGYR_LOCUS12324</name>
</gene>
<feature type="transmembrane region" description="Helical" evidence="5">
    <location>
        <begin position="298"/>
        <end position="322"/>
    </location>
</feature>
<dbReference type="Gene3D" id="2.70.170.10">
    <property type="entry name" value="Neurotransmitter-gated ion-channel ligand-binding domain"/>
    <property type="match status" value="1"/>
</dbReference>
<keyword evidence="5" id="KW-0406">Ion transport</keyword>
<dbReference type="FunFam" id="1.20.58.390:FF:000043">
    <property type="entry name" value="AcetylCholine Receptor"/>
    <property type="match status" value="1"/>
</dbReference>
<dbReference type="Pfam" id="PF02932">
    <property type="entry name" value="Neur_chan_memb"/>
    <property type="match status" value="1"/>
</dbReference>
<evidence type="ECO:0000256" key="1">
    <source>
        <dbReference type="ARBA" id="ARBA00004141"/>
    </source>
</evidence>
<evidence type="ECO:0000256" key="4">
    <source>
        <dbReference type="ARBA" id="ARBA00023136"/>
    </source>
</evidence>
<keyword evidence="5" id="KW-0732">Signal</keyword>
<evidence type="ECO:0000256" key="2">
    <source>
        <dbReference type="ARBA" id="ARBA00022692"/>
    </source>
</evidence>
<dbReference type="AlphaFoldDB" id="A0A7I8W9Q6"/>
<evidence type="ECO:0000313" key="9">
    <source>
        <dbReference type="Proteomes" id="UP000549394"/>
    </source>
</evidence>
<dbReference type="CDD" id="cd19051">
    <property type="entry name" value="LGIC_TM_cation"/>
    <property type="match status" value="1"/>
</dbReference>
<accession>A0A7I8W9Q6</accession>
<dbReference type="GO" id="GO:0016020">
    <property type="term" value="C:membrane"/>
    <property type="evidence" value="ECO:0007669"/>
    <property type="project" value="UniProtKB-SubCell"/>
</dbReference>
<keyword evidence="9" id="KW-1185">Reference proteome</keyword>
<dbReference type="CDD" id="cd18989">
    <property type="entry name" value="LGIC_ECD_cation"/>
    <property type="match status" value="1"/>
</dbReference>
<dbReference type="Pfam" id="PF02931">
    <property type="entry name" value="Neur_chan_LBD"/>
    <property type="match status" value="1"/>
</dbReference>